<reference evidence="2 3" key="1">
    <citation type="submission" date="2018-08" db="EMBL/GenBank/DDBJ databases">
        <title>A genome reference for cultivated species of the human gut microbiota.</title>
        <authorList>
            <person name="Zou Y."/>
            <person name="Xue W."/>
            <person name="Luo G."/>
        </authorList>
    </citation>
    <scope>NUCLEOTIDE SEQUENCE [LARGE SCALE GENOMIC DNA]</scope>
    <source>
        <strain evidence="2 3">AF12-11</strain>
    </source>
</reference>
<dbReference type="GO" id="GO:0016887">
    <property type="term" value="F:ATP hydrolysis activity"/>
    <property type="evidence" value="ECO:0007669"/>
    <property type="project" value="InterPro"/>
</dbReference>
<keyword evidence="2" id="KW-0067">ATP-binding</keyword>
<evidence type="ECO:0000259" key="1">
    <source>
        <dbReference type="Pfam" id="PF13304"/>
    </source>
</evidence>
<gene>
    <name evidence="2" type="ORF">DWV67_13620</name>
</gene>
<dbReference type="Gene3D" id="3.40.50.300">
    <property type="entry name" value="P-loop containing nucleotide triphosphate hydrolases"/>
    <property type="match status" value="1"/>
</dbReference>
<evidence type="ECO:0000313" key="3">
    <source>
        <dbReference type="Proteomes" id="UP000266376"/>
    </source>
</evidence>
<name>A0A395XKK0_9FIRM</name>
<evidence type="ECO:0000313" key="2">
    <source>
        <dbReference type="EMBL" id="RGW50272.1"/>
    </source>
</evidence>
<feature type="domain" description="ATPase AAA-type core" evidence="1">
    <location>
        <begin position="217"/>
        <end position="323"/>
    </location>
</feature>
<dbReference type="RefSeq" id="WP_119196482.1">
    <property type="nucleotide sequence ID" value="NZ_AP031430.1"/>
</dbReference>
<dbReference type="InterPro" id="IPR003959">
    <property type="entry name" value="ATPase_AAA_core"/>
</dbReference>
<dbReference type="EMBL" id="QSAJ01000042">
    <property type="protein sequence ID" value="RGW50272.1"/>
    <property type="molecule type" value="Genomic_DNA"/>
</dbReference>
<dbReference type="InterPro" id="IPR027417">
    <property type="entry name" value="P-loop_NTPase"/>
</dbReference>
<dbReference type="Proteomes" id="UP000266376">
    <property type="component" value="Unassembled WGS sequence"/>
</dbReference>
<dbReference type="GO" id="GO:0005524">
    <property type="term" value="F:ATP binding"/>
    <property type="evidence" value="ECO:0007669"/>
    <property type="project" value="UniProtKB-KW"/>
</dbReference>
<proteinExistence type="predicted"/>
<dbReference type="AlphaFoldDB" id="A0A395XKK0"/>
<dbReference type="PANTHER" id="PTHR40396">
    <property type="entry name" value="ATPASE-LIKE PROTEIN"/>
    <property type="match status" value="1"/>
</dbReference>
<keyword evidence="2" id="KW-0547">Nucleotide-binding</keyword>
<organism evidence="2 3">
    <name type="scientific">Dorea formicigenerans</name>
    <dbReference type="NCBI Taxonomy" id="39486"/>
    <lineage>
        <taxon>Bacteria</taxon>
        <taxon>Bacillati</taxon>
        <taxon>Bacillota</taxon>
        <taxon>Clostridia</taxon>
        <taxon>Lachnospirales</taxon>
        <taxon>Lachnospiraceae</taxon>
        <taxon>Dorea</taxon>
    </lineage>
</organism>
<comment type="caution">
    <text evidence="2">The sequence shown here is derived from an EMBL/GenBank/DDBJ whole genome shotgun (WGS) entry which is preliminary data.</text>
</comment>
<dbReference type="Pfam" id="PF13304">
    <property type="entry name" value="AAA_21"/>
    <property type="match status" value="2"/>
</dbReference>
<accession>A0A395XKK0</accession>
<sequence length="375" mass="43589">MLKSVELRNFKSFHNKVKIDFEKTNYKTLLNTNVSGNLLKGALFVGENASGKSNVLKAIRFLLECLLAKNEVNWVEYICLFSDTPVMELKYVFEIDKSEIIYDISYQWVDVFLREKLTVDGIELLSREGSTANTILTEVKNYTDIPKQLLFLRDIFFNTRFRGQVKLQKWFEFLSNSVYMDMCLKSATQYKGVDLSLRSYMEESGTKLINDFFEQYHFEQRIEYNKKATGNIVTLESPENQIYFRRNGINEPIPYEMESLGNQTLVQLLPAFFYCISNSGMLLLDEFSSGFHNSLEELLVRYFMKNAGESQFIFVSHSTNLLSNSLLRPDQIYSVDFDKGGSVVKRFSSEKPREAQNIEKMYLGGVFNGIPRYER</sequence>
<dbReference type="SUPFAM" id="SSF52540">
    <property type="entry name" value="P-loop containing nucleoside triphosphate hydrolases"/>
    <property type="match status" value="1"/>
</dbReference>
<dbReference type="PANTHER" id="PTHR40396:SF1">
    <property type="entry name" value="ATPASE AAA-TYPE CORE DOMAIN-CONTAINING PROTEIN"/>
    <property type="match status" value="1"/>
</dbReference>
<feature type="domain" description="ATPase AAA-type core" evidence="1">
    <location>
        <begin position="44"/>
        <end position="106"/>
    </location>
</feature>
<protein>
    <submittedName>
        <fullName evidence="2">ATP-binding protein</fullName>
    </submittedName>
</protein>